<protein>
    <submittedName>
        <fullName evidence="1">Uncharacterized protein</fullName>
    </submittedName>
</protein>
<proteinExistence type="predicted"/>
<comment type="caution">
    <text evidence="1">The sequence shown here is derived from an EMBL/GenBank/DDBJ whole genome shotgun (WGS) entry which is preliminary data.</text>
</comment>
<gene>
    <name evidence="1" type="ORF">S03H2_04714</name>
</gene>
<feature type="non-terminal residue" evidence="1">
    <location>
        <position position="1"/>
    </location>
</feature>
<reference evidence="1" key="1">
    <citation type="journal article" date="2014" name="Front. Microbiol.">
        <title>High frequency of phylogenetically diverse reductive dehalogenase-homologous genes in deep subseafloor sedimentary metagenomes.</title>
        <authorList>
            <person name="Kawai M."/>
            <person name="Futagami T."/>
            <person name="Toyoda A."/>
            <person name="Takaki Y."/>
            <person name="Nishi S."/>
            <person name="Hori S."/>
            <person name="Arai W."/>
            <person name="Tsubouchi T."/>
            <person name="Morono Y."/>
            <person name="Uchiyama I."/>
            <person name="Ito T."/>
            <person name="Fujiyama A."/>
            <person name="Inagaki F."/>
            <person name="Takami H."/>
        </authorList>
    </citation>
    <scope>NUCLEOTIDE SEQUENCE</scope>
    <source>
        <strain evidence="1">Expedition CK06-06</strain>
    </source>
</reference>
<sequence>KNIGLKIEDLEKDKKLQDLILSVFHSTTHTFEGTSAVKIIENHLGKAFIKKLQTIPVPIPEKKLNK</sequence>
<accession>X1DM14</accession>
<organism evidence="1">
    <name type="scientific">marine sediment metagenome</name>
    <dbReference type="NCBI Taxonomy" id="412755"/>
    <lineage>
        <taxon>unclassified sequences</taxon>
        <taxon>metagenomes</taxon>
        <taxon>ecological metagenomes</taxon>
    </lineage>
</organism>
<evidence type="ECO:0000313" key="1">
    <source>
        <dbReference type="EMBL" id="GAH21951.1"/>
    </source>
</evidence>
<dbReference type="AlphaFoldDB" id="X1DM14"/>
<dbReference type="EMBL" id="BARU01001900">
    <property type="protein sequence ID" value="GAH21951.1"/>
    <property type="molecule type" value="Genomic_DNA"/>
</dbReference>
<name>X1DM14_9ZZZZ</name>